<dbReference type="HOGENOM" id="CLU_005379_3_0_0"/>
<evidence type="ECO:0000313" key="3">
    <source>
        <dbReference type="EMBL" id="ACZ01638.1"/>
    </source>
</evidence>
<evidence type="ECO:0000259" key="2">
    <source>
        <dbReference type="Pfam" id="PF00437"/>
    </source>
</evidence>
<dbReference type="EMBL" id="CP001779">
    <property type="protein sequence ID" value="ACZ01638.1"/>
    <property type="molecule type" value="Genomic_DNA"/>
</dbReference>
<dbReference type="eggNOG" id="COG4962">
    <property type="taxonomic scope" value="Bacteria"/>
</dbReference>
<name>D1AV78_STRM9</name>
<dbReference type="GeneID" id="29673108"/>
<feature type="domain" description="Bacterial type II secretion system protein E" evidence="2">
    <location>
        <begin position="26"/>
        <end position="291"/>
    </location>
</feature>
<dbReference type="SUPFAM" id="SSF52540">
    <property type="entry name" value="P-loop containing nucleoside triphosphate hydrolases"/>
    <property type="match status" value="1"/>
</dbReference>
<dbReference type="PANTHER" id="PTHR30486:SF6">
    <property type="entry name" value="TYPE IV PILUS RETRACTATION ATPASE PILT"/>
    <property type="match status" value="1"/>
</dbReference>
<dbReference type="STRING" id="519441.Smon_1183"/>
<dbReference type="Pfam" id="PF00437">
    <property type="entry name" value="T2SSE"/>
    <property type="match status" value="1"/>
</dbReference>
<dbReference type="GO" id="GO:0016887">
    <property type="term" value="F:ATP hydrolysis activity"/>
    <property type="evidence" value="ECO:0007669"/>
    <property type="project" value="InterPro"/>
</dbReference>
<dbReference type="Proteomes" id="UP000002072">
    <property type="component" value="Chromosome"/>
</dbReference>
<protein>
    <submittedName>
        <fullName evidence="3">Type II secretion system protein E</fullName>
    </submittedName>
</protein>
<sequence>MTDLEISRELENEKKINFLKENLVGIEKWLNDENISEISLNQDGKIYLDIKGKGRIDSEKTLSKVDGENIIKLVAAFSGKQITEETPIISASLPDGSRFEGLMHQVTNFSPVFSIRKHTTEVIPLEKFVETNFMTNEQKEYIEQAIIDKKNILVVGGTSSGKTTFLNACLDKLKDSEDRISVIEEVRELKCEAKNINFFTSTETVSYRDILRSNMRLNPDRIILGELRTGGETIELLKAWNSGHSGGLATIHANSTLAGLKKVEQYIDEVTVKSQHYLIVEAINVVVNIVRDGTRRYIKEIAEVVAYDKENDTYILNKK</sequence>
<dbReference type="OrthoDB" id="9810761at2"/>
<proteinExistence type="inferred from homology"/>
<dbReference type="Gene3D" id="3.40.50.300">
    <property type="entry name" value="P-loop containing nucleotide triphosphate hydrolases"/>
    <property type="match status" value="1"/>
</dbReference>
<dbReference type="InterPro" id="IPR001482">
    <property type="entry name" value="T2SS/T4SS_dom"/>
</dbReference>
<reference evidence="3 4" key="1">
    <citation type="journal article" date="2009" name="Stand. Genomic Sci.">
        <title>Complete genome sequence of Streptobacillus moniliformis type strain (9901T).</title>
        <authorList>
            <person name="Nolan M."/>
            <person name="Gronow S."/>
            <person name="Lapidus A."/>
            <person name="Ivanova N."/>
            <person name="Copeland A."/>
            <person name="Lucas S."/>
            <person name="Del Rio T.G."/>
            <person name="Chen F."/>
            <person name="Tice H."/>
            <person name="Pitluck S."/>
            <person name="Cheng J.F."/>
            <person name="Sims D."/>
            <person name="Meincke L."/>
            <person name="Bruce D."/>
            <person name="Goodwin L."/>
            <person name="Brettin T."/>
            <person name="Han C."/>
            <person name="Detter J.C."/>
            <person name="Ovchinikova G."/>
            <person name="Pati A."/>
            <person name="Mavromatis K."/>
            <person name="Mikhailova N."/>
            <person name="Chen A."/>
            <person name="Palaniappan K."/>
            <person name="Land M."/>
            <person name="Hauser L."/>
            <person name="Chang Y.J."/>
            <person name="Jeffries C.D."/>
            <person name="Rohde M."/>
            <person name="Sproer C."/>
            <person name="Goker M."/>
            <person name="Bristow J."/>
            <person name="Eisen J.A."/>
            <person name="Markowitz V."/>
            <person name="Hugenholtz P."/>
            <person name="Kyrpides N.C."/>
            <person name="Klenk H.P."/>
            <person name="Chain P."/>
        </authorList>
    </citation>
    <scope>NUCLEOTIDE SEQUENCE [LARGE SCALE GENOMIC DNA]</scope>
    <source>
        <strain evidence="4">ATCC 14647 / DSM 12112 / NCTC 10651 / 9901</strain>
    </source>
</reference>
<dbReference type="Gene3D" id="3.30.450.90">
    <property type="match status" value="1"/>
</dbReference>
<dbReference type="PANTHER" id="PTHR30486">
    <property type="entry name" value="TWITCHING MOTILITY PROTEIN PILT"/>
    <property type="match status" value="1"/>
</dbReference>
<dbReference type="RefSeq" id="WP_012859185.1">
    <property type="nucleotide sequence ID" value="NC_013515.1"/>
</dbReference>
<evidence type="ECO:0000256" key="1">
    <source>
        <dbReference type="ARBA" id="ARBA00006611"/>
    </source>
</evidence>
<dbReference type="CDD" id="cd01130">
    <property type="entry name" value="VirB11-like_ATPase"/>
    <property type="match status" value="1"/>
</dbReference>
<organism evidence="3 4">
    <name type="scientific">Streptobacillus moniliformis (strain ATCC 14647 / DSM 12112 / NCTC 10651 / 9901)</name>
    <dbReference type="NCBI Taxonomy" id="519441"/>
    <lineage>
        <taxon>Bacteria</taxon>
        <taxon>Fusobacteriati</taxon>
        <taxon>Fusobacteriota</taxon>
        <taxon>Fusobacteriia</taxon>
        <taxon>Fusobacteriales</taxon>
        <taxon>Leptotrichiaceae</taxon>
        <taxon>Streptobacillus</taxon>
    </lineage>
</organism>
<dbReference type="AlphaFoldDB" id="D1AV78"/>
<gene>
    <name evidence="3" type="ordered locus">Smon_1183</name>
</gene>
<dbReference type="InterPro" id="IPR027417">
    <property type="entry name" value="P-loop_NTPase"/>
</dbReference>
<comment type="similarity">
    <text evidence="1">Belongs to the GSP E family.</text>
</comment>
<keyword evidence="4" id="KW-1185">Reference proteome</keyword>
<dbReference type="KEGG" id="smf:Smon_1183"/>
<accession>D1AV78</accession>
<evidence type="ECO:0000313" key="4">
    <source>
        <dbReference type="Proteomes" id="UP000002072"/>
    </source>
</evidence>
<dbReference type="InterPro" id="IPR050921">
    <property type="entry name" value="T4SS_GSP_E_ATPase"/>
</dbReference>